<evidence type="ECO:0000256" key="3">
    <source>
        <dbReference type="ARBA" id="ARBA00022723"/>
    </source>
</evidence>
<dbReference type="InterPro" id="IPR032466">
    <property type="entry name" value="Metal_Hydrolase"/>
</dbReference>
<dbReference type="OrthoDB" id="9765462at2"/>
<comment type="PTM">
    <text evidence="5">Carbamylation allows a single lysine to coordinate two divalent metal cations.</text>
</comment>
<dbReference type="RefSeq" id="WP_024753167.1">
    <property type="nucleotide sequence ID" value="NZ_CDNC01000007.1"/>
</dbReference>
<dbReference type="GeneID" id="57754113"/>
<dbReference type="Proteomes" id="UP000323594">
    <property type="component" value="Chromosome"/>
</dbReference>
<evidence type="ECO:0000256" key="1">
    <source>
        <dbReference type="ARBA" id="ARBA00001947"/>
    </source>
</evidence>
<comment type="cofactor">
    <cofactor evidence="1">
        <name>Zn(2+)</name>
        <dbReference type="ChEBI" id="CHEBI:29105"/>
    </cofactor>
</comment>
<gene>
    <name evidence="7" type="primary">hyuA</name>
    <name evidence="8" type="synonym">hydA</name>
    <name evidence="8" type="ORF">FUT82_13470</name>
    <name evidence="7" type="ORF">TPHV1_150021</name>
</gene>
<reference evidence="7" key="2">
    <citation type="submission" date="2015-01" db="EMBL/GenBank/DDBJ databases">
        <authorList>
            <person name="Xiang T."/>
            <person name="Song Y."/>
            <person name="Huang L."/>
            <person name="Wang B."/>
            <person name="Wu P."/>
        </authorList>
    </citation>
    <scope>NUCLEOTIDE SEQUENCE [LARGE SCALE GENOMIC DNA]</scope>
    <source>
        <strain evidence="7">V1</strain>
    </source>
</reference>
<dbReference type="AlphaFoldDB" id="A0A0B7GRA5"/>
<evidence type="ECO:0000256" key="5">
    <source>
        <dbReference type="PIRSR" id="PIRSR611778-50"/>
    </source>
</evidence>
<feature type="domain" description="Amidohydrolase-related" evidence="6">
    <location>
        <begin position="51"/>
        <end position="441"/>
    </location>
</feature>
<dbReference type="FunFam" id="3.20.20.140:FF:000174">
    <property type="entry name" value="Dihydropyrimidinase-related protein 2"/>
    <property type="match status" value="1"/>
</dbReference>
<evidence type="ECO:0000313" key="7">
    <source>
        <dbReference type="EMBL" id="CEM61139.1"/>
    </source>
</evidence>
<reference evidence="9" key="1">
    <citation type="submission" date="2015-01" db="EMBL/GenBank/DDBJ databases">
        <authorList>
            <person name="Manzoor Shahid"/>
            <person name="Zubair Saima"/>
        </authorList>
    </citation>
    <scope>NUCLEOTIDE SEQUENCE [LARGE SCALE GENOMIC DNA]</scope>
    <source>
        <strain evidence="9">V1</strain>
    </source>
</reference>
<organism evidence="7 9">
    <name type="scientific">Treponema phagedenis</name>
    <dbReference type="NCBI Taxonomy" id="162"/>
    <lineage>
        <taxon>Bacteria</taxon>
        <taxon>Pseudomonadati</taxon>
        <taxon>Spirochaetota</taxon>
        <taxon>Spirochaetia</taxon>
        <taxon>Spirochaetales</taxon>
        <taxon>Treponemataceae</taxon>
        <taxon>Treponema</taxon>
    </lineage>
</organism>
<keyword evidence="3" id="KW-0479">Metal-binding</keyword>
<dbReference type="EMBL" id="CDNC01000007">
    <property type="protein sequence ID" value="CEM61139.1"/>
    <property type="molecule type" value="Genomic_DNA"/>
</dbReference>
<dbReference type="PANTHER" id="PTHR11647">
    <property type="entry name" value="HYDRANTOINASE/DIHYDROPYRIMIDINASE FAMILY MEMBER"/>
    <property type="match status" value="1"/>
</dbReference>
<evidence type="ECO:0000313" key="10">
    <source>
        <dbReference type="Proteomes" id="UP000323594"/>
    </source>
</evidence>
<dbReference type="GO" id="GO:0005829">
    <property type="term" value="C:cytosol"/>
    <property type="evidence" value="ECO:0007669"/>
    <property type="project" value="TreeGrafter"/>
</dbReference>
<dbReference type="InterPro" id="IPR006680">
    <property type="entry name" value="Amidohydro-rel"/>
</dbReference>
<evidence type="ECO:0000256" key="4">
    <source>
        <dbReference type="ARBA" id="ARBA00022801"/>
    </source>
</evidence>
<dbReference type="GO" id="GO:0004157">
    <property type="term" value="F:dihydropyrimidinase activity"/>
    <property type="evidence" value="ECO:0007669"/>
    <property type="project" value="UniProtKB-EC"/>
</dbReference>
<evidence type="ECO:0000259" key="6">
    <source>
        <dbReference type="Pfam" id="PF01979"/>
    </source>
</evidence>
<dbReference type="Gene3D" id="2.30.40.10">
    <property type="entry name" value="Urease, subunit C, domain 1"/>
    <property type="match status" value="1"/>
</dbReference>
<dbReference type="SUPFAM" id="SSF51556">
    <property type="entry name" value="Metallo-dependent hydrolases"/>
    <property type="match status" value="1"/>
</dbReference>
<dbReference type="EMBL" id="CP042817">
    <property type="protein sequence ID" value="QEJ98903.1"/>
    <property type="molecule type" value="Genomic_DNA"/>
</dbReference>
<dbReference type="EC" id="3.5.2.-" evidence="7"/>
<dbReference type="InterPro" id="IPR011059">
    <property type="entry name" value="Metal-dep_hydrolase_composite"/>
</dbReference>
<keyword evidence="4 7" id="KW-0378">Hydrolase</keyword>
<dbReference type="CDD" id="cd01314">
    <property type="entry name" value="D-HYD"/>
    <property type="match status" value="1"/>
</dbReference>
<comment type="similarity">
    <text evidence="2">Belongs to the metallo-dependent hydrolases superfamily. Hydantoinase/dihydropyrimidinase family.</text>
</comment>
<evidence type="ECO:0000313" key="9">
    <source>
        <dbReference type="Proteomes" id="UP000042527"/>
    </source>
</evidence>
<keyword evidence="9" id="KW-1185">Reference proteome</keyword>
<dbReference type="InterPro" id="IPR050378">
    <property type="entry name" value="Metallo-dep_Hydrolases_sf"/>
</dbReference>
<sequence length="469" mass="52351">MNILIKNGTIVTDSEVKKADVFIEGEVIAGIGDFAHKEKTCEAVYDAAGLYVMPGLIDPHTHMELKQSETYTSVDDFYTGTIAAACGGTTMIIDHIAFGPQGCNLHYSLNNYKELGKKSVVDYSFHGVIQHVDDSILEELYDIVKNEGIASFKAYSTYGYAMNEVDFYKIIEVMKKAGGLLTIHCENDKITNYLRNKFVSENKISPIYHAYSRPNEAEAESVDELLNLAKLIGDGPIYIVHTSAHESVERIRLGRALGQKNLYAETCTQYLTLTEEKYFEDGDEEGMKYLMAPPLRKKADRESLWNALEDKTLQVVATDHCPFNLKRDKLPHIKNFTASPGGAPGVEERPMVVFSEGVMKGRMSLNRFVEVMSTNAAKIFGMYPKKGALKVGSDADITIIDPNRKKTISVKTQHSVCDYNTYEGFESKCSIAMVFLRGKLVAQYGKFLGKKGDGAFVFRKREQAYAAVR</sequence>
<dbReference type="SUPFAM" id="SSF51338">
    <property type="entry name" value="Composite domain of metallo-dependent hydrolases"/>
    <property type="match status" value="2"/>
</dbReference>
<dbReference type="Gene3D" id="3.20.20.140">
    <property type="entry name" value="Metal-dependent hydrolases"/>
    <property type="match status" value="1"/>
</dbReference>
<dbReference type="GO" id="GO:0046872">
    <property type="term" value="F:metal ion binding"/>
    <property type="evidence" value="ECO:0007669"/>
    <property type="project" value="UniProtKB-KW"/>
</dbReference>
<protein>
    <submittedName>
        <fullName evidence="7">D-stereospecific phenylhydantoinase</fullName>
        <ecNumber evidence="7">3.5.2.-</ecNumber>
    </submittedName>
    <submittedName>
        <fullName evidence="8">Dihydropyrimidinase</fullName>
        <ecNumber evidence="8">3.5.2.2</ecNumber>
    </submittedName>
</protein>
<evidence type="ECO:0000256" key="2">
    <source>
        <dbReference type="ARBA" id="ARBA00008829"/>
    </source>
</evidence>
<dbReference type="PANTHER" id="PTHR11647:SF1">
    <property type="entry name" value="COLLAPSIN RESPONSE MEDIATOR PROTEIN"/>
    <property type="match status" value="1"/>
</dbReference>
<accession>A0A0B7GRA5</accession>
<dbReference type="Proteomes" id="UP000042527">
    <property type="component" value="Unassembled WGS sequence"/>
</dbReference>
<dbReference type="NCBIfam" id="TIGR02033">
    <property type="entry name" value="D-hydantoinase"/>
    <property type="match status" value="1"/>
</dbReference>
<dbReference type="InterPro" id="IPR011778">
    <property type="entry name" value="Hydantoinase/dihydroPyrase"/>
</dbReference>
<reference evidence="8 10" key="3">
    <citation type="submission" date="2019-08" db="EMBL/GenBank/DDBJ databases">
        <authorList>
            <person name="Kuhnert P."/>
        </authorList>
    </citation>
    <scope>NUCLEOTIDE SEQUENCE [LARGE SCALE GENOMIC DNA]</scope>
    <source>
        <strain evidence="8 10">B36.5</strain>
    </source>
</reference>
<proteinExistence type="inferred from homology"/>
<feature type="modified residue" description="N6-carboxylysine" evidence="5">
    <location>
        <position position="153"/>
    </location>
</feature>
<evidence type="ECO:0000313" key="8">
    <source>
        <dbReference type="EMBL" id="QEJ98903.1"/>
    </source>
</evidence>
<name>A0A0B7GRA5_TREPH</name>
<dbReference type="Pfam" id="PF01979">
    <property type="entry name" value="Amidohydro_1"/>
    <property type="match status" value="1"/>
</dbReference>
<dbReference type="EC" id="3.5.2.2" evidence="8"/>